<accession>A0A5B9QXH3</accession>
<evidence type="ECO:0000313" key="3">
    <source>
        <dbReference type="EMBL" id="QEG43708.1"/>
    </source>
</evidence>
<dbReference type="PANTHER" id="PTHR40469">
    <property type="entry name" value="SECRETED GLYCOSYL HYDROLASE"/>
    <property type="match status" value="1"/>
</dbReference>
<dbReference type="AlphaFoldDB" id="A0A5B9QXH3"/>
<feature type="chain" id="PRO_5022936687" evidence="1">
    <location>
        <begin position="24"/>
        <end position="291"/>
    </location>
</feature>
<reference evidence="3 4" key="1">
    <citation type="submission" date="2019-08" db="EMBL/GenBank/DDBJ databases">
        <title>Deep-cultivation of Planctomycetes and their phenomic and genomic characterization uncovers novel biology.</title>
        <authorList>
            <person name="Wiegand S."/>
            <person name="Jogler M."/>
            <person name="Boedeker C."/>
            <person name="Pinto D."/>
            <person name="Vollmers J."/>
            <person name="Rivas-Marin E."/>
            <person name="Kohn T."/>
            <person name="Peeters S.H."/>
            <person name="Heuer A."/>
            <person name="Rast P."/>
            <person name="Oberbeckmann S."/>
            <person name="Bunk B."/>
            <person name="Jeske O."/>
            <person name="Meyerdierks A."/>
            <person name="Storesund J.E."/>
            <person name="Kallscheuer N."/>
            <person name="Luecker S."/>
            <person name="Lage O.M."/>
            <person name="Pohl T."/>
            <person name="Merkel B.J."/>
            <person name="Hornburger P."/>
            <person name="Mueller R.-W."/>
            <person name="Bruemmer F."/>
            <person name="Labrenz M."/>
            <person name="Spormann A.M."/>
            <person name="Op den Camp H."/>
            <person name="Overmann J."/>
            <person name="Amann R."/>
            <person name="Jetten M.S.M."/>
            <person name="Mascher T."/>
            <person name="Medema M.H."/>
            <person name="Devos D.P."/>
            <person name="Kaster A.-K."/>
            <person name="Ovreas L."/>
            <person name="Rohde M."/>
            <person name="Galperin M.Y."/>
            <person name="Jogler C."/>
        </authorList>
    </citation>
    <scope>NUCLEOTIDE SEQUENCE [LARGE SCALE GENOMIC DNA]</scope>
    <source>
        <strain evidence="3 4">UC8</strain>
    </source>
</reference>
<dbReference type="Gene3D" id="3.40.50.880">
    <property type="match status" value="1"/>
</dbReference>
<evidence type="ECO:0000259" key="2">
    <source>
        <dbReference type="Pfam" id="PF06283"/>
    </source>
</evidence>
<feature type="signal peptide" evidence="1">
    <location>
        <begin position="1"/>
        <end position="23"/>
    </location>
</feature>
<dbReference type="EMBL" id="CP042914">
    <property type="protein sequence ID" value="QEG43708.1"/>
    <property type="molecule type" value="Genomic_DNA"/>
</dbReference>
<dbReference type="InterPro" id="IPR029010">
    <property type="entry name" value="ThuA-like"/>
</dbReference>
<dbReference type="PANTHER" id="PTHR40469:SF2">
    <property type="entry name" value="GALACTOSE-BINDING DOMAIN-LIKE SUPERFAMILY PROTEIN"/>
    <property type="match status" value="1"/>
</dbReference>
<keyword evidence="4" id="KW-1185">Reference proteome</keyword>
<gene>
    <name evidence="3" type="ORF">UC8_57620</name>
</gene>
<keyword evidence="1" id="KW-0732">Signal</keyword>
<proteinExistence type="predicted"/>
<dbReference type="SUPFAM" id="SSF52317">
    <property type="entry name" value="Class I glutamine amidotransferase-like"/>
    <property type="match status" value="1"/>
</dbReference>
<protein>
    <submittedName>
        <fullName evidence="3">Trehalose utilization</fullName>
    </submittedName>
</protein>
<evidence type="ECO:0000256" key="1">
    <source>
        <dbReference type="SAM" id="SignalP"/>
    </source>
</evidence>
<name>A0A5B9QXH3_9BACT</name>
<dbReference type="Pfam" id="PF06283">
    <property type="entry name" value="ThuA"/>
    <property type="match status" value="1"/>
</dbReference>
<dbReference type="KEGG" id="rul:UC8_57620"/>
<dbReference type="RefSeq" id="WP_068140889.1">
    <property type="nucleotide sequence ID" value="NZ_CP042914.1"/>
</dbReference>
<dbReference type="Proteomes" id="UP000325286">
    <property type="component" value="Chromosome"/>
</dbReference>
<dbReference type="OrthoDB" id="7171409at2"/>
<dbReference type="InterPro" id="IPR029062">
    <property type="entry name" value="Class_I_gatase-like"/>
</dbReference>
<sequence precursor="true">MKTIFSACCALLALCLFSPPVHAQQDAAAAKPLQVVLIAGGCCHDYATQTKLLKAGIEARMNAVVTVVLSPSNKTNARFDIYESDDWADGYDVVLHDECSASVMEEKYVKRILAAHRKGVPAVNIHCAMHSYRWGNFRQPVELGAANAGWYEMLGVQSTGHGPQSPIDVQYSVADHPITKGLEDWTTINEELYNNIRVFGSSTPLATGQQLVQPRKNELKKNPNAKPRQANAVVAWTNEYGPNKTKIFCTTLGHNNDTVGDDRYLDLITRGLLWTTGNLTADGKPTAAFAK</sequence>
<organism evidence="3 4">
    <name type="scientific">Roseimaritima ulvae</name>
    <dbReference type="NCBI Taxonomy" id="980254"/>
    <lineage>
        <taxon>Bacteria</taxon>
        <taxon>Pseudomonadati</taxon>
        <taxon>Planctomycetota</taxon>
        <taxon>Planctomycetia</taxon>
        <taxon>Pirellulales</taxon>
        <taxon>Pirellulaceae</taxon>
        <taxon>Roseimaritima</taxon>
    </lineage>
</organism>
<feature type="domain" description="ThuA-like" evidence="2">
    <location>
        <begin position="88"/>
        <end position="275"/>
    </location>
</feature>
<evidence type="ECO:0000313" key="4">
    <source>
        <dbReference type="Proteomes" id="UP000325286"/>
    </source>
</evidence>